<dbReference type="RefSeq" id="XP_008303664.1">
    <property type="nucleotide sequence ID" value="XM_008305442.1"/>
</dbReference>
<keyword evidence="2" id="KW-0732">Signal</keyword>
<reference evidence="4" key="1">
    <citation type="submission" date="2025-08" db="UniProtKB">
        <authorList>
            <consortium name="RefSeq"/>
        </authorList>
    </citation>
    <scope>IDENTIFICATION</scope>
</reference>
<evidence type="ECO:0000313" key="4">
    <source>
        <dbReference type="RefSeq" id="XP_008303664.1"/>
    </source>
</evidence>
<accession>A0A9Y4NV42</accession>
<feature type="chain" id="PRO_5041221068" evidence="2">
    <location>
        <begin position="17"/>
        <end position="218"/>
    </location>
</feature>
<feature type="signal peptide" evidence="2">
    <location>
        <begin position="1"/>
        <end position="16"/>
    </location>
</feature>
<protein>
    <submittedName>
        <fullName evidence="4">Uncharacterized protein LOC103375226</fullName>
    </submittedName>
</protein>
<evidence type="ECO:0000313" key="3">
    <source>
        <dbReference type="Proteomes" id="UP000694891"/>
    </source>
</evidence>
<feature type="compositionally biased region" description="Low complexity" evidence="1">
    <location>
        <begin position="49"/>
        <end position="69"/>
    </location>
</feature>
<evidence type="ECO:0000256" key="1">
    <source>
        <dbReference type="SAM" id="MobiDB-lite"/>
    </source>
</evidence>
<organism evidence="3 4">
    <name type="scientific">Stegastes partitus</name>
    <name type="common">bicolor damselfish</name>
    <dbReference type="NCBI Taxonomy" id="144197"/>
    <lineage>
        <taxon>Eukaryota</taxon>
        <taxon>Metazoa</taxon>
        <taxon>Chordata</taxon>
        <taxon>Craniata</taxon>
        <taxon>Vertebrata</taxon>
        <taxon>Euteleostomi</taxon>
        <taxon>Actinopterygii</taxon>
        <taxon>Neopterygii</taxon>
        <taxon>Teleostei</taxon>
        <taxon>Neoteleostei</taxon>
        <taxon>Acanthomorphata</taxon>
        <taxon>Ovalentaria</taxon>
        <taxon>Pomacentridae</taxon>
        <taxon>Stegastes</taxon>
    </lineage>
</organism>
<sequence>MWLFLMVVALLDHSWAAPLPGKHGGLQLLLQDQVYVTFSTTPAAPPQKQSSSSSSSSSSASSESSQSSEGPQQLRERQNLENTAVEQVDSSQESSERLQTPSNTSSLWLNELVRLGQRVFEREGDAGDEDAGDDSVESRHRALMLTYHHLLSRLRHRETGAVRAVGGAAGDVGGAREEKLDGQFPRLLVNNIEEGDGLTFDLPGLGSHGDEAELELGL</sequence>
<keyword evidence="3" id="KW-1185">Reference proteome</keyword>
<name>A0A9Y4NV42_9TELE</name>
<feature type="region of interest" description="Disordered" evidence="1">
    <location>
        <begin position="41"/>
        <end position="103"/>
    </location>
</feature>
<dbReference type="GeneID" id="103375226"/>
<gene>
    <name evidence="4" type="primary">LOC103375226</name>
</gene>
<dbReference type="AlphaFoldDB" id="A0A9Y4NV42"/>
<proteinExistence type="predicted"/>
<evidence type="ECO:0000256" key="2">
    <source>
        <dbReference type="SAM" id="SignalP"/>
    </source>
</evidence>
<dbReference type="Proteomes" id="UP000694891">
    <property type="component" value="Unplaced"/>
</dbReference>